<dbReference type="InterPro" id="IPR005152">
    <property type="entry name" value="Lipase_secreted"/>
</dbReference>
<feature type="non-terminal residue" evidence="1">
    <location>
        <position position="1"/>
    </location>
</feature>
<evidence type="ECO:0000313" key="2">
    <source>
        <dbReference type="Proteomes" id="UP001609176"/>
    </source>
</evidence>
<dbReference type="Gene3D" id="3.40.50.1820">
    <property type="entry name" value="alpha/beta hydrolase"/>
    <property type="match status" value="2"/>
</dbReference>
<dbReference type="Pfam" id="PF03583">
    <property type="entry name" value="LIP"/>
    <property type="match status" value="1"/>
</dbReference>
<accession>A0ABW7KVM5</accession>
<organism evidence="1 2">
    <name type="scientific">Antrihabitans spumae</name>
    <dbReference type="NCBI Taxonomy" id="3373370"/>
    <lineage>
        <taxon>Bacteria</taxon>
        <taxon>Bacillati</taxon>
        <taxon>Actinomycetota</taxon>
        <taxon>Actinomycetes</taxon>
        <taxon>Mycobacteriales</taxon>
        <taxon>Nocardiaceae</taxon>
        <taxon>Antrihabitans</taxon>
    </lineage>
</organism>
<dbReference type="PANTHER" id="PTHR34853">
    <property type="match status" value="1"/>
</dbReference>
<comment type="caution">
    <text evidence="1">The sequence shown here is derived from an EMBL/GenBank/DDBJ whole genome shotgun (WGS) entry which is preliminary data.</text>
</comment>
<dbReference type="InterPro" id="IPR029058">
    <property type="entry name" value="AB_hydrolase_fold"/>
</dbReference>
<dbReference type="SUPFAM" id="SSF53474">
    <property type="entry name" value="alpha/beta-Hydrolases"/>
    <property type="match status" value="1"/>
</dbReference>
<dbReference type="RefSeq" id="WP_395126289.1">
    <property type="nucleotide sequence ID" value="NZ_JBIMSP010000079.1"/>
</dbReference>
<gene>
    <name evidence="1" type="ORF">ACHIPV_26970</name>
</gene>
<dbReference type="PANTHER" id="PTHR34853:SF1">
    <property type="entry name" value="LIPASE 5"/>
    <property type="match status" value="1"/>
</dbReference>
<evidence type="ECO:0000313" key="1">
    <source>
        <dbReference type="EMBL" id="MFH5245489.1"/>
    </source>
</evidence>
<reference evidence="1 2" key="1">
    <citation type="submission" date="2024-10" db="EMBL/GenBank/DDBJ databases">
        <authorList>
            <person name="Riesco R."/>
        </authorList>
    </citation>
    <scope>NUCLEOTIDE SEQUENCE [LARGE SCALE GENOMIC DNA]</scope>
    <source>
        <strain evidence="1 2">NCIMB 15448</strain>
    </source>
</reference>
<proteinExistence type="predicted"/>
<name>A0ABW7KVM5_9NOCA</name>
<dbReference type="Proteomes" id="UP001609176">
    <property type="component" value="Unassembled WGS sequence"/>
</dbReference>
<protein>
    <submittedName>
        <fullName evidence="1">Lipase family protein</fullName>
    </submittedName>
</protein>
<sequence>RTALALVSPSYFDGMMSNLPRRRVCIKPGAIQPGYRVLDGIRAALDFDSLGLTMDTRIGIWGYSGGGLASSWAGEMASKYAAELDIVGVALGSPVGDPASTFLRLNGTAFSGLPALVLAGLRRVYPELDWVLGRHSSEAGLRLMKSIESMSTLTAVRKFARYDLSDFIDVPLADLLAEREVVRVFDEIQVGRVPLNVPVFVIQSVRDQIISVDDVDGQVDRYRAAGVNVTYRRDKLSEHLSLHVLSTPVALNWLADRFADEPLALGSTKTVWSTGLAPSVLPALLALGWDAWRAALGRPIRP</sequence>
<dbReference type="EMBL" id="JBIMSP010000079">
    <property type="protein sequence ID" value="MFH5245489.1"/>
    <property type="molecule type" value="Genomic_DNA"/>
</dbReference>